<dbReference type="EMBL" id="RQZC01000023">
    <property type="protein sequence ID" value="RRD25647.1"/>
    <property type="molecule type" value="Genomic_DNA"/>
</dbReference>
<name>A0A3P1UW71_9ACTO</name>
<dbReference type="OrthoDB" id="3252786at2"/>
<evidence type="ECO:0000313" key="3">
    <source>
        <dbReference type="EMBL" id="RRD25647.1"/>
    </source>
</evidence>
<feature type="non-terminal residue" evidence="3">
    <location>
        <position position="860"/>
    </location>
</feature>
<feature type="transmembrane region" description="Helical" evidence="2">
    <location>
        <begin position="151"/>
        <end position="169"/>
    </location>
</feature>
<feature type="compositionally biased region" description="Gly residues" evidence="1">
    <location>
        <begin position="763"/>
        <end position="805"/>
    </location>
</feature>
<keyword evidence="2" id="KW-1133">Transmembrane helix</keyword>
<organism evidence="3 4">
    <name type="scientific">Actinomyces bowdenii</name>
    <dbReference type="NCBI Taxonomy" id="131109"/>
    <lineage>
        <taxon>Bacteria</taxon>
        <taxon>Bacillati</taxon>
        <taxon>Actinomycetota</taxon>
        <taxon>Actinomycetes</taxon>
        <taxon>Actinomycetales</taxon>
        <taxon>Actinomycetaceae</taxon>
        <taxon>Actinomyces</taxon>
    </lineage>
</organism>
<sequence length="860" mass="89473">MPPQQAVPPAQAAPVRYAPAAQASAAQPPRARREEAAPSSAGYGLPPSIRPGEKAPSYPGLLEADTSGRPGQYGVMPSAPAGQDGRGRAPSGSYGYIAGPAVPTQAGGGGTAPPGGGPPPSQDDEVPGLEWWERLGARVGRWRGLVVLRRIQVALMWPALVVVLVGLMVSPLLRASMGAWFGAMWVVFAWFWMARLKTVSWRMISLVFAVGIPWSGVVAWISMSLAATAGVDVRSTSAEIVVASVVEELLKLAPLSLLGLLAPGRARRLLVVDWLVLGIAAGAAFMALEEMARRFAYLSGQAGLAGLIDRLLCSGAGPDQLECMGFSTFGPSPFSGAAEAALPYGGHAVVTGMVAVSIGLARHVWWRTGRVRAAALRALVRGLCVLVPPWFLWVAMVDHMGRNASLESVAWFATDGQAPWLVVGVTSALTGGGQGRGWLLLVLLVVGAVLDARVLLRGGYSDSLYEDVGVYESRPGGGALGAWRWRTLAAMPSHAWGRWSADALDAVVLPMLEWRLVWRAAAVGRLLGRLSVPVSTTVGLRQTRAQAARTVLDPGPGGRWVTVAVAAACAAGGLGVLSLVPDATRGLAERVGDPLDTDWLAGVLDLLGQVWESMPLWQKALLLAFIMAALMLTGGSFWFALGYGLTFTSFMGAAHSWAGFVRDPAGTIRTYLATHTPAEIAMDIGLWVLEDLATRGLGRTVHRVSEYLDSPLLEAVVWGLHSRGPGRPGGVRDLDPVYAGADARRGATGQAGSGPSGRVEGSGASGSGRGGTGHGGAGHGGPGGSGSAGHSGGRGGSGGADGGGGAPPPGSHPDWNDPVARQNWFNNLETQIAKPKTAAYDYQRRVLGTDIERKLVADDG</sequence>
<feature type="transmembrane region" description="Helical" evidence="2">
    <location>
        <begin position="344"/>
        <end position="366"/>
    </location>
</feature>
<feature type="transmembrane region" description="Helical" evidence="2">
    <location>
        <begin position="437"/>
        <end position="456"/>
    </location>
</feature>
<dbReference type="Proteomes" id="UP000271272">
    <property type="component" value="Unassembled WGS sequence"/>
</dbReference>
<feature type="transmembrane region" description="Helical" evidence="2">
    <location>
        <begin position="269"/>
        <end position="288"/>
    </location>
</feature>
<proteinExistence type="predicted"/>
<keyword evidence="2" id="KW-0812">Transmembrane</keyword>
<evidence type="ECO:0000256" key="2">
    <source>
        <dbReference type="SAM" id="Phobius"/>
    </source>
</evidence>
<dbReference type="RefSeq" id="WP_124934481.1">
    <property type="nucleotide sequence ID" value="NZ_RQZC01000023.1"/>
</dbReference>
<evidence type="ECO:0008006" key="5">
    <source>
        <dbReference type="Google" id="ProtNLM"/>
    </source>
</evidence>
<keyword evidence="4" id="KW-1185">Reference proteome</keyword>
<evidence type="ECO:0000313" key="4">
    <source>
        <dbReference type="Proteomes" id="UP000271272"/>
    </source>
</evidence>
<feature type="transmembrane region" description="Helical" evidence="2">
    <location>
        <begin position="620"/>
        <end position="641"/>
    </location>
</feature>
<protein>
    <recommendedName>
        <fullName evidence="5">PrsW family intramembrane metalloprotease</fullName>
    </recommendedName>
</protein>
<feature type="transmembrane region" description="Helical" evidence="2">
    <location>
        <begin position="378"/>
        <end position="397"/>
    </location>
</feature>
<gene>
    <name evidence="3" type="ORF">EII10_10660</name>
</gene>
<feature type="transmembrane region" description="Helical" evidence="2">
    <location>
        <begin position="175"/>
        <end position="194"/>
    </location>
</feature>
<accession>A0A3P1UW71</accession>
<feature type="transmembrane region" description="Helical" evidence="2">
    <location>
        <begin position="240"/>
        <end position="262"/>
    </location>
</feature>
<keyword evidence="2" id="KW-0472">Membrane</keyword>
<feature type="region of interest" description="Disordered" evidence="1">
    <location>
        <begin position="744"/>
        <end position="823"/>
    </location>
</feature>
<feature type="compositionally biased region" description="Low complexity" evidence="1">
    <location>
        <begin position="7"/>
        <end position="29"/>
    </location>
</feature>
<comment type="caution">
    <text evidence="3">The sequence shown here is derived from an EMBL/GenBank/DDBJ whole genome shotgun (WGS) entry which is preliminary data.</text>
</comment>
<feature type="transmembrane region" description="Helical" evidence="2">
    <location>
        <begin position="206"/>
        <end position="228"/>
    </location>
</feature>
<reference evidence="3 4" key="1">
    <citation type="submission" date="2018-11" db="EMBL/GenBank/DDBJ databases">
        <title>Genomes From Bacteria Associated with the Canine Oral Cavity: a Test Case for Automated Genome-Based Taxonomic Assignment.</title>
        <authorList>
            <person name="Coil D.A."/>
            <person name="Jospin G."/>
            <person name="Darling A.E."/>
            <person name="Wallis C."/>
            <person name="Davis I.J."/>
            <person name="Harris S."/>
            <person name="Eisen J.A."/>
            <person name="Holcombe L.J."/>
            <person name="O'Flynn C."/>
        </authorList>
    </citation>
    <scope>NUCLEOTIDE SEQUENCE [LARGE SCALE GENOMIC DNA]</scope>
    <source>
        <strain evidence="3 4">OH5050</strain>
    </source>
</reference>
<feature type="region of interest" description="Disordered" evidence="1">
    <location>
        <begin position="1"/>
        <end position="126"/>
    </location>
</feature>
<evidence type="ECO:0000256" key="1">
    <source>
        <dbReference type="SAM" id="MobiDB-lite"/>
    </source>
</evidence>
<dbReference type="AlphaFoldDB" id="A0A3P1UW71"/>